<dbReference type="KEGG" id="wma:WM2015_1101"/>
<dbReference type="PATRIC" id="fig|1579979.3.peg.1126"/>
<proteinExistence type="inferred from homology"/>
<evidence type="ECO:0000256" key="1">
    <source>
        <dbReference type="HAMAP-Rule" id="MF_02088"/>
    </source>
</evidence>
<keyword evidence="1" id="KW-0997">Cell inner membrane</keyword>
<name>A0A0K0XV31_9GAMM</name>
<comment type="similarity">
    <text evidence="1">Belongs to the vitamin uptake transporter (VUT/ECF) (TC 2.A.88) family. Q precursor transporter subfamily.</text>
</comment>
<keyword evidence="1" id="KW-1003">Cell membrane</keyword>
<gene>
    <name evidence="2" type="ORF">WM2015_1101</name>
</gene>
<keyword evidence="3" id="KW-1185">Reference proteome</keyword>
<dbReference type="AlphaFoldDB" id="A0A0K0XV31"/>
<dbReference type="Proteomes" id="UP000066624">
    <property type="component" value="Chromosome"/>
</dbReference>
<dbReference type="PANTHER" id="PTHR34300:SF1">
    <property type="entry name" value="QUEUOSINE PRECURSOR TRANSPORTER"/>
    <property type="match status" value="1"/>
</dbReference>
<feature type="transmembrane region" description="Helical" evidence="1">
    <location>
        <begin position="19"/>
        <end position="37"/>
    </location>
</feature>
<dbReference type="NCBIfam" id="TIGR00697">
    <property type="entry name" value="queuosine precursor transporter"/>
    <property type="match status" value="1"/>
</dbReference>
<dbReference type="GO" id="GO:0022857">
    <property type="term" value="F:transmembrane transporter activity"/>
    <property type="evidence" value="ECO:0007669"/>
    <property type="project" value="UniProtKB-UniRule"/>
</dbReference>
<keyword evidence="1" id="KW-0472">Membrane</keyword>
<dbReference type="HAMAP" id="MF_02088">
    <property type="entry name" value="Q_prec_transport"/>
    <property type="match status" value="1"/>
</dbReference>
<keyword evidence="1" id="KW-0812">Transmembrane</keyword>
<keyword evidence="1" id="KW-0813">Transport</keyword>
<dbReference type="PANTHER" id="PTHR34300">
    <property type="entry name" value="QUEUOSINE PRECURSOR TRANSPORTER-RELATED"/>
    <property type="match status" value="1"/>
</dbReference>
<organism evidence="2 3">
    <name type="scientific">Wenzhouxiangella marina</name>
    <dbReference type="NCBI Taxonomy" id="1579979"/>
    <lineage>
        <taxon>Bacteria</taxon>
        <taxon>Pseudomonadati</taxon>
        <taxon>Pseudomonadota</taxon>
        <taxon>Gammaproteobacteria</taxon>
        <taxon>Chromatiales</taxon>
        <taxon>Wenzhouxiangellaceae</taxon>
        <taxon>Wenzhouxiangella</taxon>
    </lineage>
</organism>
<dbReference type="GO" id="GO:0005886">
    <property type="term" value="C:plasma membrane"/>
    <property type="evidence" value="ECO:0007669"/>
    <property type="project" value="UniProtKB-SubCell"/>
</dbReference>
<dbReference type="InterPro" id="IPR003744">
    <property type="entry name" value="YhhQ"/>
</dbReference>
<keyword evidence="1" id="KW-1133">Transmembrane helix</keyword>
<dbReference type="OrthoDB" id="7065604at2"/>
<protein>
    <recommendedName>
        <fullName evidence="1">Probable queuosine precursor transporter</fullName>
        <shortName evidence="1">Q precursor transporter</shortName>
    </recommendedName>
</protein>
<comment type="function">
    <text evidence="1">Involved in the import of queuosine (Q) precursors, required for Q precursor salvage.</text>
</comment>
<feature type="transmembrane region" description="Helical" evidence="1">
    <location>
        <begin position="49"/>
        <end position="65"/>
    </location>
</feature>
<feature type="transmembrane region" description="Helical" evidence="1">
    <location>
        <begin position="127"/>
        <end position="147"/>
    </location>
</feature>
<sequence>MVVIVASANYLVQFPVNDWLTWGALTYPVSYFVTDLCNRLYGPERARRVVYVGFVLAVIASIWLASPRIALASGTAFLVSQLMDVSIFDALRGRRWWQAPLASSSLGSLVDTGLFFALAFAGTGVPWVTLAIGDFGVKLAIALALLLPWRLAVNRG</sequence>
<reference evidence="2 3" key="1">
    <citation type="submission" date="2015-07" db="EMBL/GenBank/DDBJ databases">
        <authorList>
            <person name="Noorani M."/>
        </authorList>
    </citation>
    <scope>NUCLEOTIDE SEQUENCE [LARGE SCALE GENOMIC DNA]</scope>
    <source>
        <strain evidence="2 3">KCTC 42284</strain>
    </source>
</reference>
<dbReference type="EMBL" id="CP012154">
    <property type="protein sequence ID" value="AKS41476.1"/>
    <property type="molecule type" value="Genomic_DNA"/>
</dbReference>
<evidence type="ECO:0000313" key="3">
    <source>
        <dbReference type="Proteomes" id="UP000066624"/>
    </source>
</evidence>
<comment type="caution">
    <text evidence="1">Lacks conserved residue(s) required for the propagation of feature annotation.</text>
</comment>
<dbReference type="Pfam" id="PF02592">
    <property type="entry name" value="Vut_1"/>
    <property type="match status" value="1"/>
</dbReference>
<dbReference type="STRING" id="1579979.WM2015_1101"/>
<comment type="subcellular location">
    <subcellularLocation>
        <location evidence="1">Cell inner membrane</location>
        <topology evidence="1">Multi-pass membrane protein</topology>
    </subcellularLocation>
</comment>
<evidence type="ECO:0000313" key="2">
    <source>
        <dbReference type="EMBL" id="AKS41476.1"/>
    </source>
</evidence>
<accession>A0A0K0XV31</accession>